<keyword evidence="5 7" id="KW-0472">Membrane</keyword>
<feature type="transmembrane region" description="Helical" evidence="7">
    <location>
        <begin position="253"/>
        <end position="271"/>
    </location>
</feature>
<dbReference type="PATRIC" id="fig|394096.3.peg.4493"/>
<feature type="transmembrane region" description="Helical" evidence="7">
    <location>
        <begin position="105"/>
        <end position="125"/>
    </location>
</feature>
<feature type="transmembrane region" description="Helical" evidence="7">
    <location>
        <begin position="71"/>
        <end position="93"/>
    </location>
</feature>
<feature type="transmembrane region" description="Helical" evidence="7">
    <location>
        <begin position="6"/>
        <end position="28"/>
    </location>
</feature>
<accession>A0A085WHD6</accession>
<comment type="caution">
    <text evidence="8">The sequence shown here is derived from an EMBL/GenBank/DDBJ whole genome shotgun (WGS) entry which is preliminary data.</text>
</comment>
<dbReference type="NCBIfam" id="TIGR03718">
    <property type="entry name" value="R_switched_Alx"/>
    <property type="match status" value="1"/>
</dbReference>
<dbReference type="InterPro" id="IPR022369">
    <property type="entry name" value="Integral_membrane_TerC_rswitch"/>
</dbReference>
<gene>
    <name evidence="8" type="ORF">DB31_8452</name>
</gene>
<evidence type="ECO:0000256" key="5">
    <source>
        <dbReference type="ARBA" id="ARBA00023136"/>
    </source>
</evidence>
<comment type="subcellular location">
    <subcellularLocation>
        <location evidence="1">Membrane</location>
        <topology evidence="1">Multi-pass membrane protein</topology>
    </subcellularLocation>
</comment>
<feature type="transmembrane region" description="Helical" evidence="7">
    <location>
        <begin position="194"/>
        <end position="218"/>
    </location>
</feature>
<dbReference type="EMBL" id="JMCB01000008">
    <property type="protein sequence ID" value="KFE67099.1"/>
    <property type="molecule type" value="Genomic_DNA"/>
</dbReference>
<feature type="transmembrane region" description="Helical" evidence="7">
    <location>
        <begin position="224"/>
        <end position="241"/>
    </location>
</feature>
<organism evidence="8 9">
    <name type="scientific">Hyalangium minutum</name>
    <dbReference type="NCBI Taxonomy" id="394096"/>
    <lineage>
        <taxon>Bacteria</taxon>
        <taxon>Pseudomonadati</taxon>
        <taxon>Myxococcota</taxon>
        <taxon>Myxococcia</taxon>
        <taxon>Myxococcales</taxon>
        <taxon>Cystobacterineae</taxon>
        <taxon>Archangiaceae</taxon>
        <taxon>Hyalangium</taxon>
    </lineage>
</organism>
<keyword evidence="4 7" id="KW-1133">Transmembrane helix</keyword>
<dbReference type="Pfam" id="PF03741">
    <property type="entry name" value="TerC"/>
    <property type="match status" value="1"/>
</dbReference>
<evidence type="ECO:0000256" key="6">
    <source>
        <dbReference type="SAM" id="MobiDB-lite"/>
    </source>
</evidence>
<feature type="transmembrane region" description="Helical" evidence="7">
    <location>
        <begin position="277"/>
        <end position="300"/>
    </location>
</feature>
<reference evidence="8 9" key="1">
    <citation type="submission" date="2014-04" db="EMBL/GenBank/DDBJ databases">
        <title>Genome assembly of Hyalangium minutum DSM 14724.</title>
        <authorList>
            <person name="Sharma G."/>
            <person name="Subramanian S."/>
        </authorList>
    </citation>
    <scope>NUCLEOTIDE SEQUENCE [LARGE SCALE GENOMIC DNA]</scope>
    <source>
        <strain evidence="8 9">DSM 14724</strain>
    </source>
</reference>
<dbReference type="OrthoDB" id="9783692at2"/>
<proteinExistence type="inferred from homology"/>
<evidence type="ECO:0000256" key="4">
    <source>
        <dbReference type="ARBA" id="ARBA00022989"/>
    </source>
</evidence>
<evidence type="ECO:0000313" key="9">
    <source>
        <dbReference type="Proteomes" id="UP000028725"/>
    </source>
</evidence>
<keyword evidence="9" id="KW-1185">Reference proteome</keyword>
<evidence type="ECO:0000256" key="2">
    <source>
        <dbReference type="ARBA" id="ARBA00007511"/>
    </source>
</evidence>
<dbReference type="InterPro" id="IPR005496">
    <property type="entry name" value="Integral_membrane_TerC"/>
</dbReference>
<dbReference type="Proteomes" id="UP000028725">
    <property type="component" value="Unassembled WGS sequence"/>
</dbReference>
<dbReference type="RefSeq" id="WP_044191089.1">
    <property type="nucleotide sequence ID" value="NZ_JMCB01000008.1"/>
</dbReference>
<name>A0A085WHD6_9BACT</name>
<evidence type="ECO:0000313" key="8">
    <source>
        <dbReference type="EMBL" id="KFE67099.1"/>
    </source>
</evidence>
<evidence type="ECO:0000256" key="3">
    <source>
        <dbReference type="ARBA" id="ARBA00022692"/>
    </source>
</evidence>
<dbReference type="GO" id="GO:0016020">
    <property type="term" value="C:membrane"/>
    <property type="evidence" value="ECO:0007669"/>
    <property type="project" value="UniProtKB-SubCell"/>
</dbReference>
<protein>
    <submittedName>
        <fullName evidence="8">Integral membrane protein TerC</fullName>
    </submittedName>
</protein>
<sequence>METIQVPIIGWIAFGVLVLGLLAVDLLAHRKKHGESKRSAMAWSAGWIALGLSFSVFVWKMFGAQAAHEYLGAWLIEKSLSLDNLFVFLVIFRSLSVPEDEQRRVLFWGIFGALLFRALFIFAGVEALEHWHAVVYVFGAILLVTAIRVAFEDPARQRESSVVRWLSHRLPISASVDGPHFFTKQMGRRMATPLLVALIAIEITDIAFAVDSVPAALAVTQKPFLVYTSNVFAILGLRALYIALAHVISELRYLHYGLAAVLAFAGLKMIVPDRWVHVPPLASALVVLVCIGTAVAASLWSRARKRRREQKPKSPGPGEAGHREVPV</sequence>
<dbReference type="PANTHER" id="PTHR30238">
    <property type="entry name" value="MEMBRANE BOUND PREDICTED REDOX MODULATOR"/>
    <property type="match status" value="1"/>
</dbReference>
<evidence type="ECO:0000256" key="7">
    <source>
        <dbReference type="SAM" id="Phobius"/>
    </source>
</evidence>
<feature type="transmembrane region" description="Helical" evidence="7">
    <location>
        <begin position="40"/>
        <end position="59"/>
    </location>
</feature>
<dbReference type="AlphaFoldDB" id="A0A085WHD6"/>
<feature type="transmembrane region" description="Helical" evidence="7">
    <location>
        <begin position="131"/>
        <end position="151"/>
    </location>
</feature>
<comment type="similarity">
    <text evidence="2">Belongs to the TerC family.</text>
</comment>
<feature type="region of interest" description="Disordered" evidence="6">
    <location>
        <begin position="306"/>
        <end position="327"/>
    </location>
</feature>
<dbReference type="STRING" id="394096.DB31_8452"/>
<dbReference type="PANTHER" id="PTHR30238:SF0">
    <property type="entry name" value="THYLAKOID MEMBRANE PROTEIN TERC, CHLOROPLASTIC"/>
    <property type="match status" value="1"/>
</dbReference>
<evidence type="ECO:0000256" key="1">
    <source>
        <dbReference type="ARBA" id="ARBA00004141"/>
    </source>
</evidence>
<keyword evidence="3 7" id="KW-0812">Transmembrane</keyword>